<dbReference type="Proteomes" id="UP000030111">
    <property type="component" value="Unassembled WGS sequence"/>
</dbReference>
<comment type="caution">
    <text evidence="1">The sequence shown here is derived from an EMBL/GenBank/DDBJ whole genome shotgun (WGS) entry which is preliminary data.</text>
</comment>
<protein>
    <submittedName>
        <fullName evidence="1">Uncharacterized protein</fullName>
    </submittedName>
</protein>
<name>A0A0A2MMV2_9FLAO</name>
<gene>
    <name evidence="1" type="ORF">Q766_06605</name>
</gene>
<proteinExistence type="predicted"/>
<accession>A0A0A2MMV2</accession>
<keyword evidence="2" id="KW-1185">Reference proteome</keyword>
<reference evidence="1 2" key="1">
    <citation type="submission" date="2013-09" db="EMBL/GenBank/DDBJ databases">
        <authorList>
            <person name="Zeng Z."/>
            <person name="Chen C."/>
        </authorList>
    </citation>
    <scope>NUCLEOTIDE SEQUENCE [LARGE SCALE GENOMIC DNA]</scope>
    <source>
        <strain evidence="1 2">WB 4.1-42</strain>
    </source>
</reference>
<dbReference type="AlphaFoldDB" id="A0A0A2MMV2"/>
<sequence>MTKLKGNSRHIIYLDQYCTSNMFDNEDDLLWQEIKELLFEGVAQQKFLCFAPSHMNIFSRQHPKTMLQELILYEILKSCQGVTFLGKN</sequence>
<organism evidence="1 2">
    <name type="scientific">Flavobacterium subsaxonicum WB 4.1-42 = DSM 21790</name>
    <dbReference type="NCBI Taxonomy" id="1121898"/>
    <lineage>
        <taxon>Bacteria</taxon>
        <taxon>Pseudomonadati</taxon>
        <taxon>Bacteroidota</taxon>
        <taxon>Flavobacteriia</taxon>
        <taxon>Flavobacteriales</taxon>
        <taxon>Flavobacteriaceae</taxon>
        <taxon>Flavobacterium</taxon>
    </lineage>
</organism>
<dbReference type="EMBL" id="JRLY01000004">
    <property type="protein sequence ID" value="KGO93629.1"/>
    <property type="molecule type" value="Genomic_DNA"/>
</dbReference>
<evidence type="ECO:0000313" key="1">
    <source>
        <dbReference type="EMBL" id="KGO93629.1"/>
    </source>
</evidence>
<evidence type="ECO:0000313" key="2">
    <source>
        <dbReference type="Proteomes" id="UP000030111"/>
    </source>
</evidence>